<dbReference type="RefSeq" id="WP_218156446.1">
    <property type="nucleotide sequence ID" value="NZ_FOLO01000003.1"/>
</dbReference>
<dbReference type="Proteomes" id="UP000198862">
    <property type="component" value="Unassembled WGS sequence"/>
</dbReference>
<dbReference type="STRING" id="1123010.SAMN02745724_00645"/>
<accession>A0A1I1FHU3</accession>
<keyword evidence="2" id="KW-1185">Reference proteome</keyword>
<dbReference type="EMBL" id="FOLO01000003">
    <property type="protein sequence ID" value="SFB98977.1"/>
    <property type="molecule type" value="Genomic_DNA"/>
</dbReference>
<dbReference type="AlphaFoldDB" id="A0A1I1FHU3"/>
<proteinExistence type="predicted"/>
<evidence type="ECO:0000313" key="2">
    <source>
        <dbReference type="Proteomes" id="UP000198862"/>
    </source>
</evidence>
<name>A0A1I1FHU3_9GAMM</name>
<sequence>MNNIMLALKVKLNLITSLILMIFLIGCATTEVKTTKVTPVILETAEIPESSLLDIGIQVFDPGLDKLEQLDDDAIYFPEIRIAEASYFPYLLMETLQTSSAWGAVRVIPQQHDSVDVLVKGEIIQSDGELLTLKVTASDATGQHWFTKDYTQKASRYSYDSKMQLLKEPFQNIYNQITNDLYFYQKKLSKEKSVKIRQISELKFAQSFSPNMFSEHLKQDKSGIITVNRLPAEGDPMMDRIKQIRERDYLFVDTLQEYYGHYVKGMKAPYQTWRSESYQEVIAMRTMQRKATNQKLIGAASIIAGIFAAGNSSGATRAAGAIAVAGGSYIIKDGFDRDAESQIHIEALQELGDSLEANLETHVIELEDRTVTLTGTVDNQYQQWREILKGIYKINVAE</sequence>
<protein>
    <submittedName>
        <fullName evidence="1">Uncharacterized protein</fullName>
    </submittedName>
</protein>
<organism evidence="1 2">
    <name type="scientific">Pseudoalteromonas denitrificans DSM 6059</name>
    <dbReference type="NCBI Taxonomy" id="1123010"/>
    <lineage>
        <taxon>Bacteria</taxon>
        <taxon>Pseudomonadati</taxon>
        <taxon>Pseudomonadota</taxon>
        <taxon>Gammaproteobacteria</taxon>
        <taxon>Alteromonadales</taxon>
        <taxon>Pseudoalteromonadaceae</taxon>
        <taxon>Pseudoalteromonas</taxon>
    </lineage>
</organism>
<reference evidence="1 2" key="1">
    <citation type="submission" date="2016-10" db="EMBL/GenBank/DDBJ databases">
        <authorList>
            <person name="de Groot N.N."/>
        </authorList>
    </citation>
    <scope>NUCLEOTIDE SEQUENCE [LARGE SCALE GENOMIC DNA]</scope>
    <source>
        <strain evidence="1 2">DSM 6059</strain>
    </source>
</reference>
<evidence type="ECO:0000313" key="1">
    <source>
        <dbReference type="EMBL" id="SFB98977.1"/>
    </source>
</evidence>
<gene>
    <name evidence="1" type="ORF">SAMN02745724_00645</name>
</gene>